<keyword evidence="3" id="KW-1185">Reference proteome</keyword>
<comment type="caution">
    <text evidence="2">The sequence shown here is derived from an EMBL/GenBank/DDBJ whole genome shotgun (WGS) entry which is preliminary data.</text>
</comment>
<sequence>MRPSVPERSTPREPFLLRLGWFRAARESHQPSGHHFSVPWGPPPEETPILARTHPWLPEAPQARPVASVLPGHELRRRGARAAVLELCLTA</sequence>
<proteinExistence type="predicted"/>
<dbReference type="Proteomes" id="UP000269945">
    <property type="component" value="Unassembled WGS sequence"/>
</dbReference>
<dbReference type="EMBL" id="CYRY02004378">
    <property type="protein sequence ID" value="VCW68885.1"/>
    <property type="molecule type" value="Genomic_DNA"/>
</dbReference>
<dbReference type="AlphaFoldDB" id="A0A9X9PVX4"/>
<name>A0A9X9PVX4_GULGU</name>
<organism evidence="2 3">
    <name type="scientific">Gulo gulo</name>
    <name type="common">Wolverine</name>
    <name type="synonym">Gluton</name>
    <dbReference type="NCBI Taxonomy" id="48420"/>
    <lineage>
        <taxon>Eukaryota</taxon>
        <taxon>Metazoa</taxon>
        <taxon>Chordata</taxon>
        <taxon>Craniata</taxon>
        <taxon>Vertebrata</taxon>
        <taxon>Euteleostomi</taxon>
        <taxon>Mammalia</taxon>
        <taxon>Eutheria</taxon>
        <taxon>Laurasiatheria</taxon>
        <taxon>Carnivora</taxon>
        <taxon>Caniformia</taxon>
        <taxon>Musteloidea</taxon>
        <taxon>Mustelidae</taxon>
        <taxon>Guloninae</taxon>
        <taxon>Gulo</taxon>
    </lineage>
</organism>
<evidence type="ECO:0000313" key="2">
    <source>
        <dbReference type="EMBL" id="VCW68885.1"/>
    </source>
</evidence>
<protein>
    <submittedName>
        <fullName evidence="2">Uncharacterized protein</fullName>
    </submittedName>
</protein>
<reference evidence="2 3" key="1">
    <citation type="submission" date="2018-10" db="EMBL/GenBank/DDBJ databases">
        <authorList>
            <person name="Ekblom R."/>
            <person name="Jareborg N."/>
        </authorList>
    </citation>
    <scope>NUCLEOTIDE SEQUENCE [LARGE SCALE GENOMIC DNA]</scope>
    <source>
        <tissue evidence="2">Muscle</tissue>
    </source>
</reference>
<feature type="non-terminal residue" evidence="2">
    <location>
        <position position="91"/>
    </location>
</feature>
<evidence type="ECO:0000256" key="1">
    <source>
        <dbReference type="SAM" id="MobiDB-lite"/>
    </source>
</evidence>
<feature type="region of interest" description="Disordered" evidence="1">
    <location>
        <begin position="30"/>
        <end position="50"/>
    </location>
</feature>
<gene>
    <name evidence="2" type="ORF">BN2614_LOCUS1</name>
</gene>
<accession>A0A9X9PVX4</accession>
<evidence type="ECO:0000313" key="3">
    <source>
        <dbReference type="Proteomes" id="UP000269945"/>
    </source>
</evidence>